<name>A0A975MQV1_9GAMM</name>
<evidence type="ECO:0000313" key="1">
    <source>
        <dbReference type="EMBL" id="QWF71846.1"/>
    </source>
</evidence>
<evidence type="ECO:0000313" key="2">
    <source>
        <dbReference type="Proteomes" id="UP000676649"/>
    </source>
</evidence>
<sequence length="108" mass="12438">MKNKDIVARCYLKKNGDIWVGICIDFCLATQGESMEEAKKKLEEQIFFYVEEALEDKTYGNQLLNRKAPLSSFLAYYFIRIINAIKLTHFVCKNTATAFSEAMPLRLA</sequence>
<accession>A0A975MQV1</accession>
<dbReference type="RefSeq" id="WP_215583621.1">
    <property type="nucleotide sequence ID" value="NZ_CP073754.1"/>
</dbReference>
<reference evidence="1" key="1">
    <citation type="submission" date="2021-04" db="EMBL/GenBank/DDBJ databases">
        <title>Draft genome sequence data of methanotrophic Methylovulum sp. strain S1L and Methylomonas sp. strain S2AM isolated from boreal lake water columns.</title>
        <authorList>
            <person name="Rissanen A.J."/>
            <person name="Mangayil R."/>
            <person name="Svenning M.M."/>
            <person name="Khanongnuch R."/>
        </authorList>
    </citation>
    <scope>NUCLEOTIDE SEQUENCE</scope>
    <source>
        <strain evidence="1">S2AM</strain>
    </source>
</reference>
<dbReference type="Gene3D" id="3.30.160.250">
    <property type="match status" value="1"/>
</dbReference>
<gene>
    <name evidence="1" type="ORF">KEF85_05110</name>
</gene>
<dbReference type="SUPFAM" id="SSF143100">
    <property type="entry name" value="TTHA1013/TTHA0281-like"/>
    <property type="match status" value="1"/>
</dbReference>
<protein>
    <submittedName>
        <fullName evidence="1">Type II toxin-antitoxin system HicB family antitoxin</fullName>
    </submittedName>
</protein>
<proteinExistence type="predicted"/>
<dbReference type="KEGG" id="mpad:KEF85_05110"/>
<keyword evidence="2" id="KW-1185">Reference proteome</keyword>
<organism evidence="1 2">
    <name type="scientific">Methylomonas paludis</name>
    <dbReference type="NCBI Taxonomy" id="1173101"/>
    <lineage>
        <taxon>Bacteria</taxon>
        <taxon>Pseudomonadati</taxon>
        <taxon>Pseudomonadota</taxon>
        <taxon>Gammaproteobacteria</taxon>
        <taxon>Methylococcales</taxon>
        <taxon>Methylococcaceae</taxon>
        <taxon>Methylomonas</taxon>
    </lineage>
</organism>
<dbReference type="InterPro" id="IPR035069">
    <property type="entry name" value="TTHA1013/TTHA0281-like"/>
</dbReference>
<dbReference type="AlphaFoldDB" id="A0A975MQV1"/>
<dbReference type="EMBL" id="CP073754">
    <property type="protein sequence ID" value="QWF71846.1"/>
    <property type="molecule type" value="Genomic_DNA"/>
</dbReference>
<dbReference type="Proteomes" id="UP000676649">
    <property type="component" value="Chromosome"/>
</dbReference>